<gene>
    <name evidence="2" type="ORF">BA177_01345</name>
</gene>
<evidence type="ECO:0000313" key="2">
    <source>
        <dbReference type="EMBL" id="ANO50045.1"/>
    </source>
</evidence>
<sequence length="375" mass="42567">MIEFTPDRLEIRDFRGLPSIDLDIHSGTPAFLIGPNNSGKSTVLSAMAFALKGGGFHKFTPQPYDFLHHADGSHEDRFSIRLYFRSSDQLPSVHTVGAVTEVHALEVEGRYYKTSGRLEHTHRLLDNEGKSITLVTETPVKKEDAGAYADAGHGYKLRNAHYGDIREFLPEVWLLSAKKLQPSHYAWKTGPLSKLASLLSGKFFQEKWEFEHKGKKRKMPTGIEQAHKFFSSAVKEFPFWKETLKPAMEAALSSYLGSQTSVQLSPLIQSVEDWLRQQLLLSGAWRGIPLRRPGAKARRSQRSRRLYRLVAKGSEERQQGDLRRRGARPAGCRLPARFAGNLRRGERRLGALNRPRESLLRFKNTRNCVLFYGPD</sequence>
<proteinExistence type="predicted"/>
<dbReference type="SUPFAM" id="SSF52540">
    <property type="entry name" value="P-loop containing nucleoside triphosphate hydrolases"/>
    <property type="match status" value="1"/>
</dbReference>
<keyword evidence="3" id="KW-1185">Reference proteome</keyword>
<dbReference type="KEGG" id="woc:BA177_01345"/>
<evidence type="ECO:0000313" key="3">
    <source>
        <dbReference type="Proteomes" id="UP000092695"/>
    </source>
</evidence>
<dbReference type="InterPro" id="IPR027417">
    <property type="entry name" value="P-loop_NTPase"/>
</dbReference>
<dbReference type="InterPro" id="IPR041685">
    <property type="entry name" value="AAA_GajA/Old/RecF-like"/>
</dbReference>
<dbReference type="Pfam" id="PF13175">
    <property type="entry name" value="AAA_15"/>
    <property type="match status" value="1"/>
</dbReference>
<name>A0A193LBY6_9GAMM</name>
<feature type="domain" description="Endonuclease GajA/Old nuclease/RecF-like AAA" evidence="1">
    <location>
        <begin position="8"/>
        <end position="89"/>
    </location>
</feature>
<evidence type="ECO:0000259" key="1">
    <source>
        <dbReference type="Pfam" id="PF13175"/>
    </source>
</evidence>
<accession>A0A193LBY6</accession>
<dbReference type="AlphaFoldDB" id="A0A193LBY6"/>
<dbReference type="OrthoDB" id="3322489at2"/>
<reference evidence="2 3" key="1">
    <citation type="submission" date="2016-06" db="EMBL/GenBank/DDBJ databases">
        <title>Complete genome sequence of a deep-branching marine Gamma Proteobacterium Woeseia oceani type strain XK5.</title>
        <authorList>
            <person name="Mu D."/>
            <person name="Du Z."/>
        </authorList>
    </citation>
    <scope>NUCLEOTIDE SEQUENCE [LARGE SCALE GENOMIC DNA]</scope>
    <source>
        <strain evidence="2 3">XK5</strain>
    </source>
</reference>
<protein>
    <recommendedName>
        <fullName evidence="1">Endonuclease GajA/Old nuclease/RecF-like AAA domain-containing protein</fullName>
    </recommendedName>
</protein>
<organism evidence="2 3">
    <name type="scientific">Woeseia oceani</name>
    <dbReference type="NCBI Taxonomy" id="1548547"/>
    <lineage>
        <taxon>Bacteria</taxon>
        <taxon>Pseudomonadati</taxon>
        <taxon>Pseudomonadota</taxon>
        <taxon>Gammaproteobacteria</taxon>
        <taxon>Woeseiales</taxon>
        <taxon>Woeseiaceae</taxon>
        <taxon>Woeseia</taxon>
    </lineage>
</organism>
<dbReference type="Gene3D" id="3.40.50.300">
    <property type="entry name" value="P-loop containing nucleotide triphosphate hydrolases"/>
    <property type="match status" value="1"/>
</dbReference>
<dbReference type="STRING" id="1548547.BA177_01345"/>
<dbReference type="Proteomes" id="UP000092695">
    <property type="component" value="Chromosome"/>
</dbReference>
<dbReference type="EMBL" id="CP016268">
    <property type="protein sequence ID" value="ANO50045.1"/>
    <property type="molecule type" value="Genomic_DNA"/>
</dbReference>